<dbReference type="GO" id="GO:0005576">
    <property type="term" value="C:extracellular region"/>
    <property type="evidence" value="ECO:0007669"/>
    <property type="project" value="UniProtKB-SubCell"/>
</dbReference>
<dbReference type="AlphaFoldDB" id="A0A7G4WI21"/>
<name>A0A7G4WI21_9STRA</name>
<proteinExistence type="inferred from homology"/>
<keyword evidence="4 5" id="KW-0732">Signal</keyword>
<evidence type="ECO:0000313" key="6">
    <source>
        <dbReference type="EMBL" id="QMU24856.1"/>
    </source>
</evidence>
<gene>
    <name evidence="6" type="primary">PaRXLR32</name>
</gene>
<evidence type="ECO:0000256" key="1">
    <source>
        <dbReference type="ARBA" id="ARBA00004613"/>
    </source>
</evidence>
<feature type="signal peptide" evidence="5">
    <location>
        <begin position="1"/>
        <end position="23"/>
    </location>
</feature>
<keyword evidence="3 5" id="KW-0964">Secreted</keyword>
<accession>A0A7G4WI21</accession>
<dbReference type="PROSITE" id="PS51257">
    <property type="entry name" value="PROKAR_LIPOPROTEIN"/>
    <property type="match status" value="1"/>
</dbReference>
<evidence type="ECO:0000256" key="2">
    <source>
        <dbReference type="ARBA" id="ARBA00010400"/>
    </source>
</evidence>
<dbReference type="Pfam" id="PF16810">
    <property type="entry name" value="RXLR"/>
    <property type="match status" value="1"/>
</dbReference>
<sequence>MRANYLLLLAAAIFVASCNGVSATTTTDGDKLSVNAAPVAALSVPSVDGVSEKRFLRKREDDDVQEERGRFGNSVAALVKEGWRPSEIKQLLKQQGAKNIQKKLGKFNAAWLKKYPGGFNEKGLN</sequence>
<reference evidence="6" key="1">
    <citation type="journal article" date="2020" name="Mol. Plant">
        <title>Functional analysis of RXLR effectors from the New Zealand kauri dieback pathogen Phytophthora agathidicida.</title>
        <authorList>
            <person name="Guo Y."/>
            <person name="Dupont P.Y."/>
            <person name="Mesarich C.H."/>
            <person name="Yang B."/>
            <person name="McDougal R.L."/>
            <person name="Panda P."/>
            <person name="Dijkwel P."/>
            <person name="Studholme D.J."/>
            <person name="Sambles C."/>
            <person name="Win J."/>
            <person name="Wang Y."/>
            <person name="Williams N.M."/>
            <person name="Bradshaw R.E."/>
        </authorList>
    </citation>
    <scope>NUCLEOTIDE SEQUENCE</scope>
    <source>
        <strain evidence="6">3770</strain>
    </source>
</reference>
<organism evidence="6">
    <name type="scientific">Phytophthora agathidicida</name>
    <dbReference type="NCBI Taxonomy" id="1642459"/>
    <lineage>
        <taxon>Eukaryota</taxon>
        <taxon>Sar</taxon>
        <taxon>Stramenopiles</taxon>
        <taxon>Oomycota</taxon>
        <taxon>Peronosporomycetes</taxon>
        <taxon>Peronosporales</taxon>
        <taxon>Peronosporaceae</taxon>
        <taxon>Phytophthora</taxon>
    </lineage>
</organism>
<evidence type="ECO:0000256" key="4">
    <source>
        <dbReference type="ARBA" id="ARBA00022729"/>
    </source>
</evidence>
<protein>
    <recommendedName>
        <fullName evidence="5">RxLR effector protein</fullName>
    </recommendedName>
</protein>
<dbReference type="EMBL" id="MT503132">
    <property type="protein sequence ID" value="QMU24856.1"/>
    <property type="molecule type" value="Genomic_DNA"/>
</dbReference>
<dbReference type="InterPro" id="IPR031825">
    <property type="entry name" value="RXLR"/>
</dbReference>
<evidence type="ECO:0000256" key="3">
    <source>
        <dbReference type="ARBA" id="ARBA00022525"/>
    </source>
</evidence>
<comment type="function">
    <text evidence="5">Effector that suppresses plant defense responses during pathogen infection.</text>
</comment>
<feature type="chain" id="PRO_5029037120" description="RxLR effector protein" evidence="5">
    <location>
        <begin position="24"/>
        <end position="125"/>
    </location>
</feature>
<evidence type="ECO:0000256" key="5">
    <source>
        <dbReference type="RuleBase" id="RU367124"/>
    </source>
</evidence>
<comment type="domain">
    <text evidence="5">The RxLR-dEER motif acts to carry the protein into the host cell cytoplasm through binding to cell surface phosphatidylinositol-3-phosphate.</text>
</comment>
<comment type="similarity">
    <text evidence="2 5">Belongs to the RxLR effector family.</text>
</comment>
<comment type="subcellular location">
    <subcellularLocation>
        <location evidence="1 5">Secreted</location>
    </subcellularLocation>
</comment>